<dbReference type="Proteomes" id="UP001492541">
    <property type="component" value="Chromosome"/>
</dbReference>
<reference evidence="2 3" key="1">
    <citation type="submission" date="2021-11" db="EMBL/GenBank/DDBJ databases">
        <title>Whole genome of Geoglobus acetivorans.</title>
        <authorList>
            <person name="Liu D."/>
        </authorList>
    </citation>
    <scope>NUCLEOTIDE SEQUENCE [LARGE SCALE GENOMIC DNA]</scope>
    <source>
        <strain evidence="2 3">SBH6</strain>
    </source>
</reference>
<evidence type="ECO:0000313" key="3">
    <source>
        <dbReference type="Proteomes" id="UP001492541"/>
    </source>
</evidence>
<proteinExistence type="predicted"/>
<evidence type="ECO:0000259" key="1">
    <source>
        <dbReference type="Pfam" id="PF01909"/>
    </source>
</evidence>
<dbReference type="GeneID" id="90448542"/>
<dbReference type="Pfam" id="PF01909">
    <property type="entry name" value="NTP_transf_2"/>
    <property type="match status" value="1"/>
</dbReference>
<gene>
    <name evidence="2" type="ORF">LPQ35_02615</name>
</gene>
<accession>A0ABZ3H3Y1</accession>
<sequence length="53" mass="6366">MNKEKAPDSFTRRIETFRDVIVRVIVFGSYARGEAKEESDIYVHIIRHFDLFY</sequence>
<dbReference type="RefSeq" id="WP_193806166.1">
    <property type="nucleotide sequence ID" value="NZ_CP087714.1"/>
</dbReference>
<dbReference type="Gene3D" id="3.30.460.10">
    <property type="entry name" value="Beta Polymerase, domain 2"/>
    <property type="match status" value="1"/>
</dbReference>
<name>A0ABZ3H3Y1_GEOAI</name>
<feature type="domain" description="Polymerase nucleotidyl transferase" evidence="1">
    <location>
        <begin position="19"/>
        <end position="41"/>
    </location>
</feature>
<evidence type="ECO:0000313" key="2">
    <source>
        <dbReference type="EMBL" id="XAT64276.1"/>
    </source>
</evidence>
<dbReference type="EMBL" id="CP087714">
    <property type="protein sequence ID" value="XAT64276.1"/>
    <property type="molecule type" value="Genomic_DNA"/>
</dbReference>
<dbReference type="SUPFAM" id="SSF81301">
    <property type="entry name" value="Nucleotidyltransferase"/>
    <property type="match status" value="1"/>
</dbReference>
<protein>
    <submittedName>
        <fullName evidence="2">Nucleotidyltransferase domain-containing protein</fullName>
    </submittedName>
</protein>
<dbReference type="InterPro" id="IPR002934">
    <property type="entry name" value="Polymerase_NTP_transf_dom"/>
</dbReference>
<dbReference type="InterPro" id="IPR043519">
    <property type="entry name" value="NT_sf"/>
</dbReference>
<keyword evidence="3" id="KW-1185">Reference proteome</keyword>
<organism evidence="2 3">
    <name type="scientific">Geoglobus acetivorans</name>
    <dbReference type="NCBI Taxonomy" id="565033"/>
    <lineage>
        <taxon>Archaea</taxon>
        <taxon>Methanobacteriati</taxon>
        <taxon>Methanobacteriota</taxon>
        <taxon>Archaeoglobi</taxon>
        <taxon>Archaeoglobales</taxon>
        <taxon>Archaeoglobaceae</taxon>
        <taxon>Geoglobus</taxon>
    </lineage>
</organism>
<dbReference type="CDD" id="cd05403">
    <property type="entry name" value="NT_KNTase_like"/>
    <property type="match status" value="1"/>
</dbReference>